<accession>A0A9Q9AS07</accession>
<dbReference type="AlphaFoldDB" id="A0A9Q9AS07"/>
<proteinExistence type="predicted"/>
<gene>
    <name evidence="1" type="ORF">Slin15195_G073690</name>
</gene>
<name>A0A9Q9AS07_9PEZI</name>
<organism evidence="1 2">
    <name type="scientific">Septoria linicola</name>
    <dbReference type="NCBI Taxonomy" id="215465"/>
    <lineage>
        <taxon>Eukaryota</taxon>
        <taxon>Fungi</taxon>
        <taxon>Dikarya</taxon>
        <taxon>Ascomycota</taxon>
        <taxon>Pezizomycotina</taxon>
        <taxon>Dothideomycetes</taxon>
        <taxon>Dothideomycetidae</taxon>
        <taxon>Mycosphaerellales</taxon>
        <taxon>Mycosphaerellaceae</taxon>
        <taxon>Septoria</taxon>
    </lineage>
</organism>
<sequence>MAGPLNLLRTCRQFRTEALGIFYGETTFTLGVALLEHDEDSITEVDDFKLE</sequence>
<dbReference type="Proteomes" id="UP001056384">
    <property type="component" value="Chromosome 6"/>
</dbReference>
<dbReference type="EMBL" id="CP099423">
    <property type="protein sequence ID" value="USW54050.1"/>
    <property type="molecule type" value="Genomic_DNA"/>
</dbReference>
<reference evidence="1" key="1">
    <citation type="submission" date="2022-06" db="EMBL/GenBank/DDBJ databases">
        <title>Complete genome sequences of two strains of the flax pathogen Septoria linicola.</title>
        <authorList>
            <person name="Lapalu N."/>
            <person name="Simon A."/>
            <person name="Demenou B."/>
            <person name="Paumier D."/>
            <person name="Guillot M.-P."/>
            <person name="Gout L."/>
            <person name="Valade R."/>
        </authorList>
    </citation>
    <scope>NUCLEOTIDE SEQUENCE</scope>
    <source>
        <strain evidence="1">SE15195</strain>
    </source>
</reference>
<keyword evidence="2" id="KW-1185">Reference proteome</keyword>
<protein>
    <submittedName>
        <fullName evidence="1">Uncharacterized protein</fullName>
    </submittedName>
</protein>
<evidence type="ECO:0000313" key="2">
    <source>
        <dbReference type="Proteomes" id="UP001056384"/>
    </source>
</evidence>
<evidence type="ECO:0000313" key="1">
    <source>
        <dbReference type="EMBL" id="USW54050.1"/>
    </source>
</evidence>